<proteinExistence type="inferred from homology"/>
<keyword evidence="4" id="KW-0408">Iron</keyword>
<keyword evidence="6" id="KW-1185">Reference proteome</keyword>
<dbReference type="PANTHER" id="PTHR24296">
    <property type="entry name" value="CYTOCHROME P450"/>
    <property type="match status" value="1"/>
</dbReference>
<comment type="caution">
    <text evidence="5">The sequence shown here is derived from an EMBL/GenBank/DDBJ whole genome shotgun (WGS) entry which is preliminary data.</text>
</comment>
<evidence type="ECO:0000256" key="3">
    <source>
        <dbReference type="ARBA" id="ARBA00023002"/>
    </source>
</evidence>
<reference evidence="5" key="1">
    <citation type="submission" date="2023-04" db="EMBL/GenBank/DDBJ databases">
        <title>Phytophthora fragariaefolia NBRC 109709.</title>
        <authorList>
            <person name="Ichikawa N."/>
            <person name="Sato H."/>
            <person name="Tonouchi N."/>
        </authorList>
    </citation>
    <scope>NUCLEOTIDE SEQUENCE</scope>
    <source>
        <strain evidence="5">NBRC 109709</strain>
    </source>
</reference>
<evidence type="ECO:0000256" key="1">
    <source>
        <dbReference type="ARBA" id="ARBA00010617"/>
    </source>
</evidence>
<dbReference type="Pfam" id="PF00067">
    <property type="entry name" value="p450"/>
    <property type="match status" value="1"/>
</dbReference>
<protein>
    <submittedName>
        <fullName evidence="5">Unnamed protein product</fullName>
    </submittedName>
</protein>
<dbReference type="Gene3D" id="1.10.630.10">
    <property type="entry name" value="Cytochrome P450"/>
    <property type="match status" value="2"/>
</dbReference>
<dbReference type="Proteomes" id="UP001165121">
    <property type="component" value="Unassembled WGS sequence"/>
</dbReference>
<evidence type="ECO:0000313" key="5">
    <source>
        <dbReference type="EMBL" id="GMG16773.1"/>
    </source>
</evidence>
<dbReference type="GO" id="GO:0016705">
    <property type="term" value="F:oxidoreductase activity, acting on paired donors, with incorporation or reduction of molecular oxygen"/>
    <property type="evidence" value="ECO:0007669"/>
    <property type="project" value="InterPro"/>
</dbReference>
<evidence type="ECO:0000256" key="2">
    <source>
        <dbReference type="ARBA" id="ARBA00022723"/>
    </source>
</evidence>
<dbReference type="OrthoDB" id="1470350at2759"/>
<comment type="similarity">
    <text evidence="1">Belongs to the cytochrome P450 family.</text>
</comment>
<dbReference type="GO" id="GO:0004497">
    <property type="term" value="F:monooxygenase activity"/>
    <property type="evidence" value="ECO:0007669"/>
    <property type="project" value="InterPro"/>
</dbReference>
<keyword evidence="2" id="KW-0479">Metal-binding</keyword>
<organism evidence="5 6">
    <name type="scientific">Phytophthora fragariaefolia</name>
    <dbReference type="NCBI Taxonomy" id="1490495"/>
    <lineage>
        <taxon>Eukaryota</taxon>
        <taxon>Sar</taxon>
        <taxon>Stramenopiles</taxon>
        <taxon>Oomycota</taxon>
        <taxon>Peronosporomycetes</taxon>
        <taxon>Peronosporales</taxon>
        <taxon>Peronosporaceae</taxon>
        <taxon>Phytophthora</taxon>
    </lineage>
</organism>
<dbReference type="GO" id="GO:0005506">
    <property type="term" value="F:iron ion binding"/>
    <property type="evidence" value="ECO:0007669"/>
    <property type="project" value="InterPro"/>
</dbReference>
<accession>A0A9W6YN62</accession>
<evidence type="ECO:0000313" key="6">
    <source>
        <dbReference type="Proteomes" id="UP001165121"/>
    </source>
</evidence>
<sequence>MFSTRESRESMATVVQENVLPLHEIFHHAVDKGESLDLFQLFNKFTFEVIAKIAFGVKLRGLTAYSEHPVETAFNYAQQRLFERLLEPTWWWKLMRWLDIGEECEFKKHIGVIDTSELIYLEAVLKETLRLYPAVPGNIREALRDVVHCDGTVIKAGETASWSSYALGRMEHVWGPDAKEFKPER</sequence>
<dbReference type="GO" id="GO:0020037">
    <property type="term" value="F:heme binding"/>
    <property type="evidence" value="ECO:0007669"/>
    <property type="project" value="InterPro"/>
</dbReference>
<dbReference type="InterPro" id="IPR036396">
    <property type="entry name" value="Cyt_P450_sf"/>
</dbReference>
<dbReference type="SUPFAM" id="SSF48264">
    <property type="entry name" value="Cytochrome P450"/>
    <property type="match status" value="1"/>
</dbReference>
<dbReference type="EMBL" id="BSXT01018955">
    <property type="protein sequence ID" value="GMG16773.1"/>
    <property type="molecule type" value="Genomic_DNA"/>
</dbReference>
<evidence type="ECO:0000256" key="4">
    <source>
        <dbReference type="ARBA" id="ARBA00023004"/>
    </source>
</evidence>
<gene>
    <name evidence="5" type="ORF">Pfra01_002988900</name>
</gene>
<keyword evidence="3" id="KW-0560">Oxidoreductase</keyword>
<name>A0A9W6YN62_9STRA</name>
<dbReference type="InterPro" id="IPR001128">
    <property type="entry name" value="Cyt_P450"/>
</dbReference>
<dbReference type="AlphaFoldDB" id="A0A9W6YN62"/>